<evidence type="ECO:0000256" key="5">
    <source>
        <dbReference type="ARBA" id="ARBA00022683"/>
    </source>
</evidence>
<evidence type="ECO:0000256" key="4">
    <source>
        <dbReference type="ARBA" id="ARBA00022679"/>
    </source>
</evidence>
<evidence type="ECO:0000256" key="6">
    <source>
        <dbReference type="ARBA" id="ARBA00022777"/>
    </source>
</evidence>
<evidence type="ECO:0000313" key="10">
    <source>
        <dbReference type="Proteomes" id="UP000265724"/>
    </source>
</evidence>
<evidence type="ECO:0000259" key="7">
    <source>
        <dbReference type="PROSITE" id="PS51094"/>
    </source>
</evidence>
<evidence type="ECO:0000313" key="8">
    <source>
        <dbReference type="EMBL" id="RIE12802.1"/>
    </source>
</evidence>
<dbReference type="GO" id="GO:0016301">
    <property type="term" value="F:kinase activity"/>
    <property type="evidence" value="ECO:0007669"/>
    <property type="project" value="UniProtKB-KW"/>
</dbReference>
<dbReference type="GO" id="GO:0005737">
    <property type="term" value="C:cytoplasm"/>
    <property type="evidence" value="ECO:0007669"/>
    <property type="project" value="UniProtKB-SubCell"/>
</dbReference>
<dbReference type="PANTHER" id="PTHR36203">
    <property type="entry name" value="ASCORBATE-SPECIFIC PTS SYSTEM EIIA COMPONENT"/>
    <property type="match status" value="1"/>
</dbReference>
<gene>
    <name evidence="9" type="ORF">SMC2_06325</name>
    <name evidence="8" type="ORF">SMC3_05950</name>
</gene>
<name>A0A398DBK8_9BACT</name>
<dbReference type="Proteomes" id="UP000266042">
    <property type="component" value="Unassembled WGS sequence"/>
</dbReference>
<evidence type="ECO:0000256" key="2">
    <source>
        <dbReference type="ARBA" id="ARBA00022448"/>
    </source>
</evidence>
<dbReference type="EMBL" id="QXIW01000028">
    <property type="protein sequence ID" value="RIE12802.1"/>
    <property type="molecule type" value="Genomic_DNA"/>
</dbReference>
<dbReference type="RefSeq" id="WP_119086997.1">
    <property type="nucleotide sequence ID" value="NZ_QXIV01000009.1"/>
</dbReference>
<dbReference type="AlphaFoldDB" id="A0A398DBK8"/>
<dbReference type="SUPFAM" id="SSF55804">
    <property type="entry name" value="Phoshotransferase/anion transport protein"/>
    <property type="match status" value="1"/>
</dbReference>
<keyword evidence="3" id="KW-0963">Cytoplasm</keyword>
<dbReference type="GO" id="GO:0009401">
    <property type="term" value="P:phosphoenolpyruvate-dependent sugar phosphotransferase system"/>
    <property type="evidence" value="ECO:0007669"/>
    <property type="project" value="UniProtKB-KW"/>
</dbReference>
<dbReference type="EMBL" id="QXIX01000050">
    <property type="protein sequence ID" value="RIE12856.1"/>
    <property type="molecule type" value="Genomic_DNA"/>
</dbReference>
<dbReference type="InterPro" id="IPR051351">
    <property type="entry name" value="Ascorbate-PTS_EIIA_comp"/>
</dbReference>
<dbReference type="PANTHER" id="PTHR36203:SF4">
    <property type="entry name" value="MANNITOL-SPECIFIC CRYPTIC PHOSPHOTRANSFERASE ENZYME IIA COMPONENT"/>
    <property type="match status" value="1"/>
</dbReference>
<keyword evidence="10" id="KW-1185">Reference proteome</keyword>
<accession>A0A398DBK8</accession>
<evidence type="ECO:0000256" key="1">
    <source>
        <dbReference type="ARBA" id="ARBA00004496"/>
    </source>
</evidence>
<organism evidence="8 11">
    <name type="scientific">Candidatus Cryosericum hinesii</name>
    <dbReference type="NCBI Taxonomy" id="2290915"/>
    <lineage>
        <taxon>Bacteria</taxon>
        <taxon>Pseudomonadati</taxon>
        <taxon>Caldisericota/Cryosericota group</taxon>
        <taxon>Candidatus Cryosericota</taxon>
        <taxon>Candidatus Cryosericia</taxon>
        <taxon>Candidatus Cryosericales</taxon>
        <taxon>Candidatus Cryosericaceae</taxon>
        <taxon>Candidatus Cryosericum</taxon>
    </lineage>
</organism>
<keyword evidence="5" id="KW-0598">Phosphotransferase system</keyword>
<evidence type="ECO:0000313" key="9">
    <source>
        <dbReference type="EMBL" id="RIE12856.1"/>
    </source>
</evidence>
<comment type="subcellular location">
    <subcellularLocation>
        <location evidence="1">Cytoplasm</location>
    </subcellularLocation>
</comment>
<comment type="caution">
    <text evidence="8">The sequence shown here is derived from an EMBL/GenBank/DDBJ whole genome shotgun (WGS) entry which is preliminary data.</text>
</comment>
<dbReference type="Gene3D" id="3.40.930.10">
    <property type="entry name" value="Mannitol-specific EII, Chain A"/>
    <property type="match status" value="1"/>
</dbReference>
<evidence type="ECO:0000313" key="11">
    <source>
        <dbReference type="Proteomes" id="UP000266042"/>
    </source>
</evidence>
<feature type="domain" description="PTS EIIA type-2" evidence="7">
    <location>
        <begin position="5"/>
        <end position="147"/>
    </location>
</feature>
<proteinExistence type="predicted"/>
<evidence type="ECO:0000256" key="3">
    <source>
        <dbReference type="ARBA" id="ARBA00022490"/>
    </source>
</evidence>
<sequence>MIDSDMLKRINVQILDGAQDWKEAIALCTRPLLQQGYITQRYIDTVIALTEKSGAYYLLTPVVALIHARPEDGVLKRQMAVTLLKNPVLFMGKSIPTKLLIALAATDSESHLDALSQIANVLADDKKMDKLLKAQDTDTLYTLITSP</sequence>
<keyword evidence="4" id="KW-0808">Transferase</keyword>
<dbReference type="Proteomes" id="UP000265724">
    <property type="component" value="Unassembled WGS sequence"/>
</dbReference>
<dbReference type="InterPro" id="IPR016152">
    <property type="entry name" value="PTrfase/Anion_transptr"/>
</dbReference>
<keyword evidence="6" id="KW-0418">Kinase</keyword>
<dbReference type="Pfam" id="PF00359">
    <property type="entry name" value="PTS_EIIA_2"/>
    <property type="match status" value="1"/>
</dbReference>
<dbReference type="PROSITE" id="PS51094">
    <property type="entry name" value="PTS_EIIA_TYPE_2"/>
    <property type="match status" value="1"/>
</dbReference>
<keyword evidence="2" id="KW-0813">Transport</keyword>
<reference evidence="10 11" key="1">
    <citation type="submission" date="2018-09" db="EMBL/GenBank/DDBJ databases">
        <title>Discovery and Ecogenomic Context for Candidatus Cryosericales, a Global Caldiserica Order Active in Thawing Permafrost.</title>
        <authorList>
            <person name="Martinez M.A."/>
            <person name="Woodcroft B.J."/>
            <person name="Ignacio Espinoza J.C."/>
            <person name="Zayed A."/>
            <person name="Singleton C.M."/>
            <person name="Boyd J."/>
            <person name="Li Y.-F."/>
            <person name="Purvine S."/>
            <person name="Maughan H."/>
            <person name="Hodgkins S.B."/>
            <person name="Anderson D."/>
            <person name="Sederholm M."/>
            <person name="Temperton B."/>
            <person name="Saleska S.R."/>
            <person name="Tyson G.W."/>
            <person name="Rich V.I."/>
        </authorList>
    </citation>
    <scope>NUCLEOTIDE SEQUENCE [LARGE SCALE GENOMIC DNA]</scope>
    <source>
        <strain evidence="9 10">SMC2</strain>
        <strain evidence="8 11">SMC3</strain>
    </source>
</reference>
<keyword evidence="8" id="KW-0762">Sugar transport</keyword>
<dbReference type="InterPro" id="IPR002178">
    <property type="entry name" value="PTS_EIIA_type-2_dom"/>
</dbReference>
<protein>
    <submittedName>
        <fullName evidence="8">PTS sugar transporter subunit IIA</fullName>
    </submittedName>
</protein>